<dbReference type="EMBL" id="LCFP01000001">
    <property type="protein sequence ID" value="KKS98638.1"/>
    <property type="molecule type" value="Genomic_DNA"/>
</dbReference>
<feature type="transmembrane region" description="Helical" evidence="8">
    <location>
        <begin position="92"/>
        <end position="111"/>
    </location>
</feature>
<keyword evidence="3" id="KW-0328">Glycosyltransferase</keyword>
<dbReference type="Pfam" id="PF02366">
    <property type="entry name" value="PMT"/>
    <property type="match status" value="1"/>
</dbReference>
<proteinExistence type="predicted"/>
<dbReference type="InterPro" id="IPR050297">
    <property type="entry name" value="LipidA_mod_glycosyltrf_83"/>
</dbReference>
<evidence type="ECO:0000256" key="1">
    <source>
        <dbReference type="ARBA" id="ARBA00004651"/>
    </source>
</evidence>
<comment type="caution">
    <text evidence="10">The sequence shown here is derived from an EMBL/GenBank/DDBJ whole genome shotgun (WGS) entry which is preliminary data.</text>
</comment>
<dbReference type="Proteomes" id="UP000034894">
    <property type="component" value="Unassembled WGS sequence"/>
</dbReference>
<feature type="transmembrane region" description="Helical" evidence="8">
    <location>
        <begin position="360"/>
        <end position="380"/>
    </location>
</feature>
<dbReference type="GO" id="GO:0000030">
    <property type="term" value="F:mannosyltransferase activity"/>
    <property type="evidence" value="ECO:0007669"/>
    <property type="project" value="InterPro"/>
</dbReference>
<dbReference type="GO" id="GO:0006493">
    <property type="term" value="P:protein O-linked glycosylation"/>
    <property type="evidence" value="ECO:0007669"/>
    <property type="project" value="InterPro"/>
</dbReference>
<feature type="domain" description="ArnT-like N-terminal" evidence="9">
    <location>
        <begin position="14"/>
        <end position="169"/>
    </location>
</feature>
<dbReference type="GO" id="GO:0010041">
    <property type="term" value="P:response to iron(III) ion"/>
    <property type="evidence" value="ECO:0007669"/>
    <property type="project" value="TreeGrafter"/>
</dbReference>
<keyword evidence="7 8" id="KW-0472">Membrane</keyword>
<evidence type="ECO:0000256" key="3">
    <source>
        <dbReference type="ARBA" id="ARBA00022676"/>
    </source>
</evidence>
<keyword evidence="5 8" id="KW-0812">Transmembrane</keyword>
<evidence type="ECO:0000256" key="7">
    <source>
        <dbReference type="ARBA" id="ARBA00023136"/>
    </source>
</evidence>
<keyword evidence="2" id="KW-1003">Cell membrane</keyword>
<name>A0A0G1GIR4_9BACT</name>
<evidence type="ECO:0000256" key="5">
    <source>
        <dbReference type="ARBA" id="ARBA00022692"/>
    </source>
</evidence>
<evidence type="ECO:0000256" key="8">
    <source>
        <dbReference type="SAM" id="Phobius"/>
    </source>
</evidence>
<evidence type="ECO:0000313" key="10">
    <source>
        <dbReference type="EMBL" id="KKS98638.1"/>
    </source>
</evidence>
<reference evidence="10 11" key="1">
    <citation type="journal article" date="2015" name="Nature">
        <title>rRNA introns, odd ribosomes, and small enigmatic genomes across a large radiation of phyla.</title>
        <authorList>
            <person name="Brown C.T."/>
            <person name="Hug L.A."/>
            <person name="Thomas B.C."/>
            <person name="Sharon I."/>
            <person name="Castelle C.J."/>
            <person name="Singh A."/>
            <person name="Wilkins M.J."/>
            <person name="Williams K.H."/>
            <person name="Banfield J.F."/>
        </authorList>
    </citation>
    <scope>NUCLEOTIDE SEQUENCE [LARGE SCALE GENOMIC DNA]</scope>
</reference>
<dbReference type="STRING" id="1618443.UV73_C0001G0159"/>
<evidence type="ECO:0000313" key="11">
    <source>
        <dbReference type="Proteomes" id="UP000034894"/>
    </source>
</evidence>
<evidence type="ECO:0000259" key="9">
    <source>
        <dbReference type="Pfam" id="PF02366"/>
    </source>
</evidence>
<dbReference type="PANTHER" id="PTHR33908:SF3">
    <property type="entry name" value="UNDECAPRENYL PHOSPHATE-ALPHA-4-AMINO-4-DEOXY-L-ARABINOSE ARABINOSYL TRANSFERASE"/>
    <property type="match status" value="1"/>
</dbReference>
<dbReference type="GO" id="GO:0009103">
    <property type="term" value="P:lipopolysaccharide biosynthetic process"/>
    <property type="evidence" value="ECO:0007669"/>
    <property type="project" value="UniProtKB-ARBA"/>
</dbReference>
<dbReference type="PANTHER" id="PTHR33908">
    <property type="entry name" value="MANNOSYLTRANSFERASE YKCB-RELATED"/>
    <property type="match status" value="1"/>
</dbReference>
<accession>A0A0G1GIR4</accession>
<evidence type="ECO:0000256" key="6">
    <source>
        <dbReference type="ARBA" id="ARBA00022989"/>
    </source>
</evidence>
<comment type="subcellular location">
    <subcellularLocation>
        <location evidence="1">Cell membrane</location>
        <topology evidence="1">Multi-pass membrane protein</topology>
    </subcellularLocation>
</comment>
<sequence>MNNIINKHKIHLILIIFLAAILRFYRLDSVPPSLYWDEASLGYNAYSIATSLKDEHGEFLPLARFIAFGDYKPPGYIYAAAIAVRLFGLNELAVRLPSVLAGIAIVYLVYLTILEIAKEKKKALLAALFTAFSPWALHLSRGAFEANLAAAFNLAGIYFFAKARKTGYFYLPSVIFFCLSFYTFNANRIIAPLMLLSLSLIYLKELLKNRSWYALAVAAGLIMLLPSTGFLKARESRLRMEEVSIFTNPQPVESSNERIALAGSGPAARLIHNRRWLFAADYLKHYFDNFSGKFLFTHGDANPRIHIQGMGELYYFDLAPVVIGLYLAAKYLRGYNLLFLAWLFIVPLPAAVARETPHALRIVSAMPVFHWLSASGLLFIIQELRKKTADFFIPLAAAVALLFILNTALYLHNYHLHFATKWSGEWQYGYKEMVKYVLERQNEYDNIFVTQSLGRPYIYFAFYQPFETEEFLMKKTAVRDWFGFYNVTALGKIKFDLEKSTSSPGKTLLVVPDGDLPAGFNMLKTINNLSGRPAFIIAEKL</sequence>
<feature type="transmembrane region" description="Helical" evidence="8">
    <location>
        <begin position="168"/>
        <end position="191"/>
    </location>
</feature>
<keyword evidence="6 8" id="KW-1133">Transmembrane helix</keyword>
<evidence type="ECO:0000256" key="2">
    <source>
        <dbReference type="ARBA" id="ARBA00022475"/>
    </source>
</evidence>
<protein>
    <submittedName>
        <fullName evidence="10">Glycosyl transferase family protein</fullName>
    </submittedName>
</protein>
<feature type="transmembrane region" description="Helical" evidence="8">
    <location>
        <begin position="146"/>
        <end position="161"/>
    </location>
</feature>
<evidence type="ECO:0000256" key="4">
    <source>
        <dbReference type="ARBA" id="ARBA00022679"/>
    </source>
</evidence>
<organism evidence="10 11">
    <name type="scientific">Candidatus Gottesmanbacteria bacterium GW2011_GWA2_43_14</name>
    <dbReference type="NCBI Taxonomy" id="1618443"/>
    <lineage>
        <taxon>Bacteria</taxon>
        <taxon>Candidatus Gottesmaniibacteriota</taxon>
    </lineage>
</organism>
<dbReference type="GO" id="GO:0005886">
    <property type="term" value="C:plasma membrane"/>
    <property type="evidence" value="ECO:0007669"/>
    <property type="project" value="UniProtKB-SubCell"/>
</dbReference>
<dbReference type="InterPro" id="IPR003342">
    <property type="entry name" value="ArnT-like_N"/>
</dbReference>
<keyword evidence="4 10" id="KW-0808">Transferase</keyword>
<dbReference type="AlphaFoldDB" id="A0A0G1GIR4"/>
<feature type="transmembrane region" description="Helical" evidence="8">
    <location>
        <begin position="211"/>
        <end position="231"/>
    </location>
</feature>
<dbReference type="GO" id="GO:0016763">
    <property type="term" value="F:pentosyltransferase activity"/>
    <property type="evidence" value="ECO:0007669"/>
    <property type="project" value="TreeGrafter"/>
</dbReference>
<gene>
    <name evidence="10" type="ORF">UV73_C0001G0159</name>
</gene>
<feature type="transmembrane region" description="Helical" evidence="8">
    <location>
        <begin position="335"/>
        <end position="353"/>
    </location>
</feature>
<feature type="transmembrane region" description="Helical" evidence="8">
    <location>
        <begin position="392"/>
        <end position="411"/>
    </location>
</feature>
<feature type="transmembrane region" description="Helical" evidence="8">
    <location>
        <begin position="12"/>
        <end position="27"/>
    </location>
</feature>